<dbReference type="RefSeq" id="XP_010480330.1">
    <property type="nucleotide sequence ID" value="XM_010482028.2"/>
</dbReference>
<evidence type="ECO:0000313" key="2">
    <source>
        <dbReference type="Proteomes" id="UP000694864"/>
    </source>
</evidence>
<evidence type="ECO:0000256" key="1">
    <source>
        <dbReference type="SAM" id="MobiDB-lite"/>
    </source>
</evidence>
<evidence type="ECO:0000313" key="3">
    <source>
        <dbReference type="RefSeq" id="XP_010480330.1"/>
    </source>
</evidence>
<sequence>MNKDCCSKCQAKETKKKYSKKNEEESGEKDVKEKQKAAENEKPKTDSSGEKGSQETSDQKDKKKKDILTWQHSSMKKEKVEGKNLSSEKTHVNPPSYTANSMMHHGCGPNPSHLWPMSAAPRGYYPPYPTAPPFAPPGPMLPLCGPPFSHPGPMLPLCGPYGGAGGPIQSYSMPRARVHISPYPVMAAAAPFPYWQARPYMQRNPMRQYTTYAENYTHADNYGYCFI</sequence>
<dbReference type="Proteomes" id="UP000694864">
    <property type="component" value="Chromosome 17"/>
</dbReference>
<protein>
    <submittedName>
        <fullName evidence="3">Uncharacterized protein LOC104759056</fullName>
    </submittedName>
</protein>
<name>A0ABM0X450_CAMSA</name>
<accession>A0ABM0X450</accession>
<feature type="compositionally biased region" description="Basic and acidic residues" evidence="1">
    <location>
        <begin position="75"/>
        <end position="91"/>
    </location>
</feature>
<gene>
    <name evidence="3" type="primary">LOC104759056</name>
</gene>
<reference evidence="3" key="2">
    <citation type="submission" date="2025-08" db="UniProtKB">
        <authorList>
            <consortium name="RefSeq"/>
        </authorList>
    </citation>
    <scope>IDENTIFICATION</scope>
    <source>
        <tissue evidence="3">Leaf</tissue>
    </source>
</reference>
<dbReference type="GeneID" id="104759056"/>
<feature type="compositionally biased region" description="Basic and acidic residues" evidence="1">
    <location>
        <begin position="20"/>
        <end position="67"/>
    </location>
</feature>
<proteinExistence type="predicted"/>
<feature type="compositionally biased region" description="Basic and acidic residues" evidence="1">
    <location>
        <begin position="1"/>
        <end position="13"/>
    </location>
</feature>
<reference evidence="2" key="1">
    <citation type="journal article" date="2014" name="Nat. Commun.">
        <title>The emerging biofuel crop Camelina sativa retains a highly undifferentiated hexaploid genome structure.</title>
        <authorList>
            <person name="Kagale S."/>
            <person name="Koh C."/>
            <person name="Nixon J."/>
            <person name="Bollina V."/>
            <person name="Clarke W.E."/>
            <person name="Tuteja R."/>
            <person name="Spillane C."/>
            <person name="Robinson S.J."/>
            <person name="Links M.G."/>
            <person name="Clarke C."/>
            <person name="Higgins E.E."/>
            <person name="Huebert T."/>
            <person name="Sharpe A.G."/>
            <person name="Parkin I.A."/>
        </authorList>
    </citation>
    <scope>NUCLEOTIDE SEQUENCE [LARGE SCALE GENOMIC DNA]</scope>
    <source>
        <strain evidence="2">cv. DH55</strain>
    </source>
</reference>
<organism evidence="2 3">
    <name type="scientific">Camelina sativa</name>
    <name type="common">False flax</name>
    <name type="synonym">Myagrum sativum</name>
    <dbReference type="NCBI Taxonomy" id="90675"/>
    <lineage>
        <taxon>Eukaryota</taxon>
        <taxon>Viridiplantae</taxon>
        <taxon>Streptophyta</taxon>
        <taxon>Embryophyta</taxon>
        <taxon>Tracheophyta</taxon>
        <taxon>Spermatophyta</taxon>
        <taxon>Magnoliopsida</taxon>
        <taxon>eudicotyledons</taxon>
        <taxon>Gunneridae</taxon>
        <taxon>Pentapetalae</taxon>
        <taxon>rosids</taxon>
        <taxon>malvids</taxon>
        <taxon>Brassicales</taxon>
        <taxon>Brassicaceae</taxon>
        <taxon>Camelineae</taxon>
        <taxon>Camelina</taxon>
    </lineage>
</organism>
<keyword evidence="2" id="KW-1185">Reference proteome</keyword>
<feature type="region of interest" description="Disordered" evidence="1">
    <location>
        <begin position="1"/>
        <end position="97"/>
    </location>
</feature>